<dbReference type="Gene3D" id="1.10.8.60">
    <property type="match status" value="1"/>
</dbReference>
<dbReference type="Pfam" id="PF09262">
    <property type="entry name" value="PEX-1N"/>
    <property type="match status" value="1"/>
</dbReference>
<keyword evidence="3" id="KW-0547">Nucleotide-binding</keyword>
<dbReference type="Proteomes" id="UP000570595">
    <property type="component" value="Unassembled WGS sequence"/>
</dbReference>
<accession>A0A7J6LXC4</accession>
<dbReference type="InterPro" id="IPR003960">
    <property type="entry name" value="ATPase_AAA_CS"/>
</dbReference>
<dbReference type="GO" id="GO:0005829">
    <property type="term" value="C:cytosol"/>
    <property type="evidence" value="ECO:0007669"/>
    <property type="project" value="TreeGrafter"/>
</dbReference>
<reference evidence="10 11" key="1">
    <citation type="submission" date="2020-04" db="EMBL/GenBank/DDBJ databases">
        <title>Perkinsus olseni comparative genomics.</title>
        <authorList>
            <person name="Bogema D.R."/>
        </authorList>
    </citation>
    <scope>NUCLEOTIDE SEQUENCE [LARGE SCALE GENOMIC DNA]</scope>
    <source>
        <strain evidence="10">ATCC PRA-179</strain>
    </source>
</reference>
<dbReference type="PROSITE" id="PS00674">
    <property type="entry name" value="AAA"/>
    <property type="match status" value="1"/>
</dbReference>
<keyword evidence="5" id="KW-0067">ATP-binding</keyword>
<dbReference type="EMBL" id="JABAHT010000133">
    <property type="protein sequence ID" value="KAF4663826.1"/>
    <property type="molecule type" value="Genomic_DNA"/>
</dbReference>
<dbReference type="OrthoDB" id="424456at2759"/>
<dbReference type="AlphaFoldDB" id="A0A7J6LXC4"/>
<dbReference type="SUPFAM" id="SSF52540">
    <property type="entry name" value="P-loop containing nucleoside triphosphate hydrolases"/>
    <property type="match status" value="2"/>
</dbReference>
<keyword evidence="4" id="KW-0378">Hydrolase</keyword>
<dbReference type="Gene3D" id="3.10.330.10">
    <property type="match status" value="1"/>
</dbReference>
<evidence type="ECO:0000313" key="11">
    <source>
        <dbReference type="Proteomes" id="UP000570595"/>
    </source>
</evidence>
<dbReference type="PANTHER" id="PTHR23077:SF12">
    <property type="entry name" value="PEROXISOMAL ATPASE PEX1"/>
    <property type="match status" value="1"/>
</dbReference>
<dbReference type="InterPro" id="IPR003959">
    <property type="entry name" value="ATPase_AAA_core"/>
</dbReference>
<dbReference type="InterPro" id="IPR015342">
    <property type="entry name" value="PEX1-N_C-lobe"/>
</dbReference>
<proteinExistence type="inferred from homology"/>
<protein>
    <recommendedName>
        <fullName evidence="8">Peroxisomal ATPase PEX1</fullName>
    </recommendedName>
    <alternativeName>
        <fullName evidence="7">Peroxin-1</fullName>
    </alternativeName>
</protein>
<evidence type="ECO:0000259" key="9">
    <source>
        <dbReference type="SMART" id="SM00382"/>
    </source>
</evidence>
<evidence type="ECO:0000256" key="2">
    <source>
        <dbReference type="ARBA" id="ARBA00006914"/>
    </source>
</evidence>
<dbReference type="PANTHER" id="PTHR23077">
    <property type="entry name" value="AAA-FAMILY ATPASE"/>
    <property type="match status" value="1"/>
</dbReference>
<dbReference type="InterPro" id="IPR027417">
    <property type="entry name" value="P-loop_NTPase"/>
</dbReference>
<evidence type="ECO:0000313" key="10">
    <source>
        <dbReference type="EMBL" id="KAF4663826.1"/>
    </source>
</evidence>
<dbReference type="GO" id="GO:0016558">
    <property type="term" value="P:protein import into peroxisome matrix"/>
    <property type="evidence" value="ECO:0007669"/>
    <property type="project" value="TreeGrafter"/>
</dbReference>
<comment type="subcellular location">
    <subcellularLocation>
        <location evidence="1">Membrane</location>
    </subcellularLocation>
</comment>
<evidence type="ECO:0000256" key="7">
    <source>
        <dbReference type="ARBA" id="ARBA00032509"/>
    </source>
</evidence>
<evidence type="ECO:0000256" key="4">
    <source>
        <dbReference type="ARBA" id="ARBA00022801"/>
    </source>
</evidence>
<keyword evidence="6" id="KW-0472">Membrane</keyword>
<evidence type="ECO:0000256" key="6">
    <source>
        <dbReference type="ARBA" id="ARBA00023136"/>
    </source>
</evidence>
<dbReference type="SUPFAM" id="SSF54585">
    <property type="entry name" value="Cdc48 domain 2-like"/>
    <property type="match status" value="1"/>
</dbReference>
<sequence>MPTVKLRVSIKTITTGDFISLHPDDSQMLFLGVPPSDHFCRVLRTSTPGQYVGWAGHSASSKGTVEVSRPFASALGWTEGQPVELTPVPVESIPRNADPIVIRPSSSDDWEVVELQAEYLESALLSQIAVLFPGLKFPLWPEGGGKPILMEAVWDGVDDKQETVKPKVPFRLLRESDELAIEAKPRQLLLPDARSEVKRLCRVVCDDEVFPAELYDKYGVTCILHSSAGVTTGMVRLGDKIVAASMVDNDLVDPGYVLLHPLLAAHYPDVISEAGPVLVKACTDEPILPSEIILVTAKYLGDVGREFSETARRLKCLVIQNDGWVRLRRPSGMINGNEMRREEPSQPRPACLTVSLDCDTAEIQYADEEGRSGKPVPNTAPPPDWVDVRVTFPEQSSSDVCVVLPEMLPNDTGIVGLNGTTVGGGIRVGLSARVDESIAVTSKPRNPILPFIPSEAAGVVQTYRHRQFEKPPPSLHNSAVEVSSYMAAGLSGRVPSSFPVPGVVVTGPPGSGKTTVAHCALEALGRTVVEVDCAQLASAERFKFAVVKKALLGALKFACTYDPPSVLLLDGVDVLLGLRQGIKRQGGATSVSQSRSKVLASIFWDILHFHVRPTRSLIILGTAETIDGLEGLCSYAVALPATLNVKDRLSILGTDRGEGYTLKEVSVLARTGVDLRDRRRAEDEAVNRSSLYKLDHLGGSSIRRATERLMDAIQLPLKYPALCGGVLVPKGAMLVGPPGCGKTALAMSVAEECGLPVVAVRGPELLSKYIGGSEARVRETFAKARARAPCVLFFDEVDALCPVRGADSTGVTDRVVNQMLTYLDGVEVSDSPVFVVAATSRPDMVDPALSRPGRLDISLLCDMPSGRDDLVDVLEHAIAAFEGLQDVIADAPSDWATQLIGLLSAGIGFTGADVRAALATAQLSIDEEGEEGWRALKDACNRVHPLTYPYSPRIGGMAVVTKTPTTTIEARLLMRISSME</sequence>
<dbReference type="InterPro" id="IPR050168">
    <property type="entry name" value="AAA_ATPase_domain"/>
</dbReference>
<dbReference type="GO" id="GO:0016887">
    <property type="term" value="F:ATP hydrolysis activity"/>
    <property type="evidence" value="ECO:0007669"/>
    <property type="project" value="InterPro"/>
</dbReference>
<gene>
    <name evidence="10" type="ORF">FOZ61_001371</name>
</gene>
<dbReference type="GO" id="GO:0005524">
    <property type="term" value="F:ATP binding"/>
    <property type="evidence" value="ECO:0007669"/>
    <property type="project" value="UniProtKB-KW"/>
</dbReference>
<evidence type="ECO:0000256" key="5">
    <source>
        <dbReference type="ARBA" id="ARBA00022840"/>
    </source>
</evidence>
<comment type="similarity">
    <text evidence="2">Belongs to the AAA ATPase family.</text>
</comment>
<dbReference type="Pfam" id="PF00004">
    <property type="entry name" value="AAA"/>
    <property type="match status" value="2"/>
</dbReference>
<dbReference type="GO" id="GO:0005778">
    <property type="term" value="C:peroxisomal membrane"/>
    <property type="evidence" value="ECO:0007669"/>
    <property type="project" value="TreeGrafter"/>
</dbReference>
<dbReference type="FunFam" id="3.40.50.300:FF:000061">
    <property type="entry name" value="ATPase family, AAA domain-containing 2"/>
    <property type="match status" value="1"/>
</dbReference>
<dbReference type="InterPro" id="IPR003593">
    <property type="entry name" value="AAA+_ATPase"/>
</dbReference>
<comment type="caution">
    <text evidence="10">The sequence shown here is derived from an EMBL/GenBank/DDBJ whole genome shotgun (WGS) entry which is preliminary data.</text>
</comment>
<dbReference type="Gene3D" id="3.40.50.300">
    <property type="entry name" value="P-loop containing nucleotide triphosphate hydrolases"/>
    <property type="match status" value="2"/>
</dbReference>
<evidence type="ECO:0000256" key="8">
    <source>
        <dbReference type="ARBA" id="ARBA00034532"/>
    </source>
</evidence>
<organism evidence="10 11">
    <name type="scientific">Perkinsus olseni</name>
    <name type="common">Perkinsus atlanticus</name>
    <dbReference type="NCBI Taxonomy" id="32597"/>
    <lineage>
        <taxon>Eukaryota</taxon>
        <taxon>Sar</taxon>
        <taxon>Alveolata</taxon>
        <taxon>Perkinsozoa</taxon>
        <taxon>Perkinsea</taxon>
        <taxon>Perkinsida</taxon>
        <taxon>Perkinsidae</taxon>
        <taxon>Perkinsus</taxon>
    </lineage>
</organism>
<feature type="domain" description="AAA+ ATPase" evidence="9">
    <location>
        <begin position="728"/>
        <end position="862"/>
    </location>
</feature>
<dbReference type="SMART" id="SM00382">
    <property type="entry name" value="AAA"/>
    <property type="match status" value="2"/>
</dbReference>
<evidence type="ECO:0000256" key="1">
    <source>
        <dbReference type="ARBA" id="ARBA00004370"/>
    </source>
</evidence>
<feature type="domain" description="AAA+ ATPase" evidence="9">
    <location>
        <begin position="499"/>
        <end position="644"/>
    </location>
</feature>
<evidence type="ECO:0000256" key="3">
    <source>
        <dbReference type="ARBA" id="ARBA00022741"/>
    </source>
</evidence>
<dbReference type="InterPro" id="IPR029067">
    <property type="entry name" value="CDC48_domain_2-like_sf"/>
</dbReference>
<name>A0A7J6LXC4_PEROL</name>